<dbReference type="EMBL" id="JBHUHQ010000021">
    <property type="protein sequence ID" value="MFD2046035.1"/>
    <property type="molecule type" value="Genomic_DNA"/>
</dbReference>
<evidence type="ECO:0000313" key="1">
    <source>
        <dbReference type="EMBL" id="MFD2046035.1"/>
    </source>
</evidence>
<reference evidence="2" key="1">
    <citation type="journal article" date="2019" name="Int. J. Syst. Evol. Microbiol.">
        <title>The Global Catalogue of Microorganisms (GCM) 10K type strain sequencing project: providing services to taxonomists for standard genome sequencing and annotation.</title>
        <authorList>
            <consortium name="The Broad Institute Genomics Platform"/>
            <consortium name="The Broad Institute Genome Sequencing Center for Infectious Disease"/>
            <person name="Wu L."/>
            <person name="Ma J."/>
        </authorList>
    </citation>
    <scope>NUCLEOTIDE SEQUENCE [LARGE SCALE GENOMIC DNA]</scope>
    <source>
        <strain evidence="2">R28</strain>
    </source>
</reference>
<evidence type="ECO:0000313" key="2">
    <source>
        <dbReference type="Proteomes" id="UP001597383"/>
    </source>
</evidence>
<comment type="caution">
    <text evidence="1">The sequence shown here is derived from an EMBL/GenBank/DDBJ whole genome shotgun (WGS) entry which is preliminary data.</text>
</comment>
<keyword evidence="2" id="KW-1185">Reference proteome</keyword>
<protein>
    <submittedName>
        <fullName evidence="1">Organic solvent tolerance protein OstA</fullName>
    </submittedName>
</protein>
<dbReference type="Proteomes" id="UP001597383">
    <property type="component" value="Unassembled WGS sequence"/>
</dbReference>
<dbReference type="RefSeq" id="WP_377557025.1">
    <property type="nucleotide sequence ID" value="NZ_JBHUHQ010000021.1"/>
</dbReference>
<sequence>MPVKELNAKEQHYADTRDEAEELVTEAKDDIYLTSFQISEKHNKYGTYFLVDLKFSYDTPREIMENATSKNDEVPKEQHDGVEYNVEGDGTVSVNTKEEAE</sequence>
<accession>A0ABW4W6S7</accession>
<gene>
    <name evidence="1" type="ORF">ACFSJF_17285</name>
</gene>
<proteinExistence type="predicted"/>
<organism evidence="1 2">
    <name type="scientific">Ornithinibacillus salinisoli</name>
    <dbReference type="NCBI Taxonomy" id="1848459"/>
    <lineage>
        <taxon>Bacteria</taxon>
        <taxon>Bacillati</taxon>
        <taxon>Bacillota</taxon>
        <taxon>Bacilli</taxon>
        <taxon>Bacillales</taxon>
        <taxon>Bacillaceae</taxon>
        <taxon>Ornithinibacillus</taxon>
    </lineage>
</organism>
<name>A0ABW4W6S7_9BACI</name>